<gene>
    <name evidence="2" type="ORF">F2Q69_00055413</name>
</gene>
<organism evidence="2 3">
    <name type="scientific">Brassica cretica</name>
    <name type="common">Mustard</name>
    <dbReference type="NCBI Taxonomy" id="69181"/>
    <lineage>
        <taxon>Eukaryota</taxon>
        <taxon>Viridiplantae</taxon>
        <taxon>Streptophyta</taxon>
        <taxon>Embryophyta</taxon>
        <taxon>Tracheophyta</taxon>
        <taxon>Spermatophyta</taxon>
        <taxon>Magnoliopsida</taxon>
        <taxon>eudicotyledons</taxon>
        <taxon>Gunneridae</taxon>
        <taxon>Pentapetalae</taxon>
        <taxon>rosids</taxon>
        <taxon>malvids</taxon>
        <taxon>Brassicales</taxon>
        <taxon>Brassicaceae</taxon>
        <taxon>Brassiceae</taxon>
        <taxon>Brassica</taxon>
    </lineage>
</organism>
<feature type="region of interest" description="Disordered" evidence="1">
    <location>
        <begin position="1"/>
        <end position="93"/>
    </location>
</feature>
<dbReference type="AlphaFoldDB" id="A0A8S9MYK7"/>
<dbReference type="EMBL" id="QGKX02002183">
    <property type="protein sequence ID" value="KAF3486532.1"/>
    <property type="molecule type" value="Genomic_DNA"/>
</dbReference>
<name>A0A8S9MYK7_BRACR</name>
<feature type="compositionally biased region" description="Polar residues" evidence="1">
    <location>
        <begin position="16"/>
        <end position="47"/>
    </location>
</feature>
<evidence type="ECO:0000313" key="3">
    <source>
        <dbReference type="Proteomes" id="UP000712600"/>
    </source>
</evidence>
<comment type="caution">
    <text evidence="2">The sequence shown here is derived from an EMBL/GenBank/DDBJ whole genome shotgun (WGS) entry which is preliminary data.</text>
</comment>
<dbReference type="Proteomes" id="UP000712600">
    <property type="component" value="Unassembled WGS sequence"/>
</dbReference>
<protein>
    <submittedName>
        <fullName evidence="2">Uncharacterized protein</fullName>
    </submittedName>
</protein>
<reference evidence="2" key="1">
    <citation type="submission" date="2019-12" db="EMBL/GenBank/DDBJ databases">
        <title>Genome sequencing and annotation of Brassica cretica.</title>
        <authorList>
            <person name="Studholme D.J."/>
            <person name="Sarris P."/>
        </authorList>
    </citation>
    <scope>NUCLEOTIDE SEQUENCE</scope>
    <source>
        <strain evidence="2">PFS-109/04</strain>
        <tissue evidence="2">Leaf</tissue>
    </source>
</reference>
<sequence>MAGGRQRLRNLAPKNSYASTFLPQPDPSASTSDTASGQENVPESQVPTAPYVPPQAYDPEAYYPQFDDPAQFFPQYDEAPQQPRCQRSHSRPQGQICGYGKYVQYDDRDKPQTSTRLLPLGDCLYVRPLSPSALRKSRRI</sequence>
<evidence type="ECO:0000313" key="2">
    <source>
        <dbReference type="EMBL" id="KAF3486532.1"/>
    </source>
</evidence>
<accession>A0A8S9MYK7</accession>
<evidence type="ECO:0000256" key="1">
    <source>
        <dbReference type="SAM" id="MobiDB-lite"/>
    </source>
</evidence>
<proteinExistence type="predicted"/>